<proteinExistence type="predicted"/>
<evidence type="ECO:0000313" key="8">
    <source>
        <dbReference type="Proteomes" id="UP000010475"/>
    </source>
</evidence>
<evidence type="ECO:0000256" key="3">
    <source>
        <dbReference type="ARBA" id="ARBA00022989"/>
    </source>
</evidence>
<keyword evidence="3 5" id="KW-1133">Transmembrane helix</keyword>
<evidence type="ECO:0000256" key="5">
    <source>
        <dbReference type="SAM" id="Phobius"/>
    </source>
</evidence>
<feature type="transmembrane region" description="Helical" evidence="5">
    <location>
        <begin position="76"/>
        <end position="94"/>
    </location>
</feature>
<feature type="transmembrane region" description="Helical" evidence="5">
    <location>
        <begin position="172"/>
        <end position="190"/>
    </location>
</feature>
<feature type="transmembrane region" description="Helical" evidence="5">
    <location>
        <begin position="106"/>
        <end position="132"/>
    </location>
</feature>
<evidence type="ECO:0000256" key="2">
    <source>
        <dbReference type="ARBA" id="ARBA00022692"/>
    </source>
</evidence>
<dbReference type="Proteomes" id="UP000010475">
    <property type="component" value="Chromosome"/>
</dbReference>
<dbReference type="HOGENOM" id="CLU_537155_0_0_3"/>
<dbReference type="OrthoDB" id="572012at2"/>
<feature type="transmembrane region" description="Helical" evidence="5">
    <location>
        <begin position="202"/>
        <end position="219"/>
    </location>
</feature>
<protein>
    <submittedName>
        <fullName evidence="7">Lipid A core-O-antigen ligase-like enyme</fullName>
    </submittedName>
</protein>
<dbReference type="PANTHER" id="PTHR37422:SF23">
    <property type="entry name" value="TEICHURONIC ACID BIOSYNTHESIS PROTEIN TUAE"/>
    <property type="match status" value="1"/>
</dbReference>
<feature type="transmembrane region" description="Helical" evidence="5">
    <location>
        <begin position="265"/>
        <end position="283"/>
    </location>
</feature>
<feature type="domain" description="O-antigen ligase-related" evidence="6">
    <location>
        <begin position="229"/>
        <end position="384"/>
    </location>
</feature>
<evidence type="ECO:0000259" key="6">
    <source>
        <dbReference type="Pfam" id="PF04932"/>
    </source>
</evidence>
<dbReference type="GO" id="GO:0016020">
    <property type="term" value="C:membrane"/>
    <property type="evidence" value="ECO:0007669"/>
    <property type="project" value="UniProtKB-SubCell"/>
</dbReference>
<evidence type="ECO:0000256" key="4">
    <source>
        <dbReference type="ARBA" id="ARBA00023136"/>
    </source>
</evidence>
<keyword evidence="8" id="KW-1185">Reference proteome</keyword>
<gene>
    <name evidence="7" type="ORF">Cylst_0430</name>
</gene>
<dbReference type="AlphaFoldDB" id="K9WTB5"/>
<evidence type="ECO:0000256" key="1">
    <source>
        <dbReference type="ARBA" id="ARBA00004141"/>
    </source>
</evidence>
<feature type="transmembrane region" description="Helical" evidence="5">
    <location>
        <begin position="410"/>
        <end position="431"/>
    </location>
</feature>
<sequence>MLTNQRSSSRITLWVGLASVAIGLIIGFLAGAQPLYLSLAVGAVLIVFYFFARFEQTVIGLLILRTSLDPFSAQQIPAAFAMGLNALTLLYVVLTLLTGRTVHTDWFWWIFAGWVMLQGLWVILLPLGGLGLDASFLPDSIREWVRIFSWLIIYLLVMQLKDRIHPQKFISLMLLSLVVPVIVGLIMIPGGERVHSTIGHPNSFATYLSLMMALVWWKLNWTQPRWPWILLLGLLAVVYVSTRSLAALATIGVLILVLNASKLNPLRIISAVILLLVVIALFASTEAGQTRLLELTQTPLFNADMDVSRTMIIAAGDGNSFNWRISHWYYLLQSWQQYPIFGYGIGTGRYLSPLRNPEGTLYTPHNDYIRFLVEQGILGLVLYLAFIGAQFAYLLQILRRAPRHSSESQLCQILLAILLSTLVNMLSNNVLDIGDFWFYYWAVFPVAGWGTERFNRPAQAIQPA</sequence>
<keyword evidence="7" id="KW-0436">Ligase</keyword>
<feature type="transmembrane region" description="Helical" evidence="5">
    <location>
        <begin position="225"/>
        <end position="258"/>
    </location>
</feature>
<dbReference type="KEGG" id="csg:Cylst_0430"/>
<dbReference type="InterPro" id="IPR051533">
    <property type="entry name" value="WaaL-like"/>
</dbReference>
<dbReference type="Pfam" id="PF04932">
    <property type="entry name" value="Wzy_C"/>
    <property type="match status" value="1"/>
</dbReference>
<name>K9WTB5_9NOST</name>
<accession>K9WTB5</accession>
<comment type="subcellular location">
    <subcellularLocation>
        <location evidence="1">Membrane</location>
        <topology evidence="1">Multi-pass membrane protein</topology>
    </subcellularLocation>
</comment>
<dbReference type="STRING" id="56107.Cylst_0430"/>
<dbReference type="InterPro" id="IPR007016">
    <property type="entry name" value="O-antigen_ligase-rel_domated"/>
</dbReference>
<dbReference type="RefSeq" id="WP_015206034.1">
    <property type="nucleotide sequence ID" value="NC_019757.1"/>
</dbReference>
<dbReference type="eggNOG" id="COG3307">
    <property type="taxonomic scope" value="Bacteria"/>
</dbReference>
<dbReference type="PATRIC" id="fig|56107.3.peg.475"/>
<organism evidence="7 8">
    <name type="scientific">Cylindrospermum stagnale PCC 7417</name>
    <dbReference type="NCBI Taxonomy" id="56107"/>
    <lineage>
        <taxon>Bacteria</taxon>
        <taxon>Bacillati</taxon>
        <taxon>Cyanobacteriota</taxon>
        <taxon>Cyanophyceae</taxon>
        <taxon>Nostocales</taxon>
        <taxon>Nostocaceae</taxon>
        <taxon>Cylindrospermum</taxon>
    </lineage>
</organism>
<evidence type="ECO:0000313" key="7">
    <source>
        <dbReference type="EMBL" id="AFZ22777.1"/>
    </source>
</evidence>
<keyword evidence="4 5" id="KW-0472">Membrane</keyword>
<keyword evidence="2 5" id="KW-0812">Transmembrane</keyword>
<reference evidence="7 8" key="1">
    <citation type="submission" date="2012-06" db="EMBL/GenBank/DDBJ databases">
        <title>Finished chromosome of genome of Cylindrospermum stagnale PCC 7417.</title>
        <authorList>
            <consortium name="US DOE Joint Genome Institute"/>
            <person name="Gugger M."/>
            <person name="Coursin T."/>
            <person name="Rippka R."/>
            <person name="Tandeau De Marsac N."/>
            <person name="Huntemann M."/>
            <person name="Wei C.-L."/>
            <person name="Han J."/>
            <person name="Detter J.C."/>
            <person name="Han C."/>
            <person name="Tapia R."/>
            <person name="Chen A."/>
            <person name="Kyrpides N."/>
            <person name="Mavromatis K."/>
            <person name="Markowitz V."/>
            <person name="Szeto E."/>
            <person name="Ivanova N."/>
            <person name="Pagani I."/>
            <person name="Pati A."/>
            <person name="Goodwin L."/>
            <person name="Nordberg H.P."/>
            <person name="Cantor M.N."/>
            <person name="Hua S.X."/>
            <person name="Woyke T."/>
            <person name="Kerfeld C.A."/>
        </authorList>
    </citation>
    <scope>NUCLEOTIDE SEQUENCE [LARGE SCALE GENOMIC DNA]</scope>
    <source>
        <strain evidence="7 8">PCC 7417</strain>
    </source>
</reference>
<feature type="transmembrane region" description="Helical" evidence="5">
    <location>
        <begin position="36"/>
        <end position="64"/>
    </location>
</feature>
<feature type="transmembrane region" description="Helical" evidence="5">
    <location>
        <begin position="377"/>
        <end position="398"/>
    </location>
</feature>
<feature type="transmembrane region" description="Helical" evidence="5">
    <location>
        <begin position="144"/>
        <end position="160"/>
    </location>
</feature>
<feature type="transmembrane region" description="Helical" evidence="5">
    <location>
        <begin position="12"/>
        <end position="30"/>
    </location>
</feature>
<dbReference type="GO" id="GO:0016874">
    <property type="term" value="F:ligase activity"/>
    <property type="evidence" value="ECO:0007669"/>
    <property type="project" value="UniProtKB-KW"/>
</dbReference>
<dbReference type="EMBL" id="CP003642">
    <property type="protein sequence ID" value="AFZ22777.1"/>
    <property type="molecule type" value="Genomic_DNA"/>
</dbReference>
<dbReference type="PANTHER" id="PTHR37422">
    <property type="entry name" value="TEICHURONIC ACID BIOSYNTHESIS PROTEIN TUAE"/>
    <property type="match status" value="1"/>
</dbReference>